<dbReference type="EMBL" id="KZ293418">
    <property type="protein sequence ID" value="PBK74713.1"/>
    <property type="molecule type" value="Genomic_DNA"/>
</dbReference>
<evidence type="ECO:0000313" key="3">
    <source>
        <dbReference type="EMBL" id="PBK74713.1"/>
    </source>
</evidence>
<feature type="region of interest" description="Disordered" evidence="1">
    <location>
        <begin position="290"/>
        <end position="333"/>
    </location>
</feature>
<protein>
    <recommendedName>
        <fullName evidence="2">Rho termination factor-like N-terminal domain-containing protein</fullName>
    </recommendedName>
</protein>
<dbReference type="GO" id="GO:0006353">
    <property type="term" value="P:DNA-templated transcription termination"/>
    <property type="evidence" value="ECO:0007669"/>
    <property type="project" value="InterPro"/>
</dbReference>
<dbReference type="Proteomes" id="UP000218334">
    <property type="component" value="Unassembled WGS sequence"/>
</dbReference>
<keyword evidence="4" id="KW-1185">Reference proteome</keyword>
<feature type="region of interest" description="Disordered" evidence="1">
    <location>
        <begin position="263"/>
        <end position="282"/>
    </location>
</feature>
<feature type="compositionally biased region" description="Polar residues" evidence="1">
    <location>
        <begin position="324"/>
        <end position="333"/>
    </location>
</feature>
<proteinExistence type="predicted"/>
<evidence type="ECO:0000313" key="4">
    <source>
        <dbReference type="Proteomes" id="UP000218334"/>
    </source>
</evidence>
<sequence length="862" mass="94564">MSGFTSGTGTGTAATWGSSSSSSISIGSWTGEGGRGRGESIISMGDDQRRDELGRSSASLSLDIEMTSTGATRLAGLSSATVAARFPRFFVPAILEVWDITKRSAEDACQAILAERRLAMMVGRLALRACYQIGSVHERVKLALLPSRGSLWLLSYSSYLILPVIHAMQVIYTEDALKKLLVAQLKAICKERHLTGVSKLTKALLIQKILDHQGKQSGQETSPAADIDASKTASTTQNVPKQPPGQPKAPSALSRDVSVLSGPSILTQPSQPFPPSLPSSLNLSFTSQSSALSQAYRQSQKQPPKAELPRRRITQSKTPALPPNNISISKASDTQIIKSTKTVPKVLNRSSVSSLPPKAPSAIPSSLFSRDANVSHLHSDSDTATSPAAPAKPLTKKRPAPKEADQKTKKQKLPPKPIPFLLPPKAASSSAVNVRNPISQPNVVTLTGTGKRFTPLIIKKPAPIPSKNLAATSQATNAYLDFPDFPPISLNNITLPPSMAQRRLVTRIAIILSQVYEGDLKQCVLVSRMFRYAVYLSASQRILQDFPGRRFALLLEAYPQNMTNMWPYLRLRKQEVDQRREMYEASFLSRVFERNKAIISPRVWTSPDHEHQAMVAVRFLLTRLFFSVSVGDDSQDWMSGTVVDAQEVIKDEIWCITMQHRAVRESFYVLEATCEVVGHPPATRSQLDTLPIRADWSAYIEHRPSSTMMEHICWTNHEEYDRGISRHWLKRMRREGKMGAALEVIAGRYVLACVVGNSVSGRWKSSSEMAQDFSGLSGAAALKINVKNQRVNLFLPAHHHVESVHVKTSRGEALHPALAVVQTPGREYFVLRDNGMQVGCEEEGVGEVWMGLLGCDDSGRAC</sequence>
<feature type="region of interest" description="Disordered" evidence="1">
    <location>
        <begin position="1"/>
        <end position="51"/>
    </location>
</feature>
<organism evidence="3 4">
    <name type="scientific">Armillaria solidipes</name>
    <dbReference type="NCBI Taxonomy" id="1076256"/>
    <lineage>
        <taxon>Eukaryota</taxon>
        <taxon>Fungi</taxon>
        <taxon>Dikarya</taxon>
        <taxon>Basidiomycota</taxon>
        <taxon>Agaricomycotina</taxon>
        <taxon>Agaricomycetes</taxon>
        <taxon>Agaricomycetidae</taxon>
        <taxon>Agaricales</taxon>
        <taxon>Marasmiineae</taxon>
        <taxon>Physalacriaceae</taxon>
        <taxon>Armillaria</taxon>
    </lineage>
</organism>
<feature type="compositionally biased region" description="Low complexity" evidence="1">
    <location>
        <begin position="11"/>
        <end position="29"/>
    </location>
</feature>
<dbReference type="InterPro" id="IPR011112">
    <property type="entry name" value="Rho-like_N"/>
</dbReference>
<dbReference type="SMART" id="SM00959">
    <property type="entry name" value="Rho_N"/>
    <property type="match status" value="1"/>
</dbReference>
<feature type="domain" description="Rho termination factor-like N-terminal" evidence="2">
    <location>
        <begin position="176"/>
        <end position="218"/>
    </location>
</feature>
<feature type="compositionally biased region" description="Polar residues" evidence="1">
    <location>
        <begin position="291"/>
        <end position="302"/>
    </location>
</feature>
<dbReference type="AlphaFoldDB" id="A0A2H3CEZ8"/>
<dbReference type="STRING" id="1076256.A0A2H3CEZ8"/>
<feature type="region of interest" description="Disordered" evidence="1">
    <location>
        <begin position="374"/>
        <end position="420"/>
    </location>
</feature>
<feature type="compositionally biased region" description="Polar residues" evidence="1">
    <location>
        <begin position="231"/>
        <end position="240"/>
    </location>
</feature>
<name>A0A2H3CEZ8_9AGAR</name>
<feature type="compositionally biased region" description="Gly residues" evidence="1">
    <location>
        <begin position="1"/>
        <end position="10"/>
    </location>
</feature>
<reference evidence="4" key="1">
    <citation type="journal article" date="2017" name="Nat. Ecol. Evol.">
        <title>Genome expansion and lineage-specific genetic innovations in the forest pathogenic fungi Armillaria.</title>
        <authorList>
            <person name="Sipos G."/>
            <person name="Prasanna A.N."/>
            <person name="Walter M.C."/>
            <person name="O'Connor E."/>
            <person name="Balint B."/>
            <person name="Krizsan K."/>
            <person name="Kiss B."/>
            <person name="Hess J."/>
            <person name="Varga T."/>
            <person name="Slot J."/>
            <person name="Riley R."/>
            <person name="Boka B."/>
            <person name="Rigling D."/>
            <person name="Barry K."/>
            <person name="Lee J."/>
            <person name="Mihaltcheva S."/>
            <person name="LaButti K."/>
            <person name="Lipzen A."/>
            <person name="Waldron R."/>
            <person name="Moloney N.M."/>
            <person name="Sperisen C."/>
            <person name="Kredics L."/>
            <person name="Vagvoelgyi C."/>
            <person name="Patrignani A."/>
            <person name="Fitzpatrick D."/>
            <person name="Nagy I."/>
            <person name="Doyle S."/>
            <person name="Anderson J.B."/>
            <person name="Grigoriev I.V."/>
            <person name="Gueldener U."/>
            <person name="Muensterkoetter M."/>
            <person name="Nagy L.G."/>
        </authorList>
    </citation>
    <scope>NUCLEOTIDE SEQUENCE [LARGE SCALE GENOMIC DNA]</scope>
    <source>
        <strain evidence="4">28-4</strain>
    </source>
</reference>
<feature type="region of interest" description="Disordered" evidence="1">
    <location>
        <begin position="215"/>
        <end position="256"/>
    </location>
</feature>
<gene>
    <name evidence="3" type="ORF">ARMSODRAFT_1000488</name>
</gene>
<evidence type="ECO:0000259" key="2">
    <source>
        <dbReference type="SMART" id="SM00959"/>
    </source>
</evidence>
<accession>A0A2H3CEZ8</accession>
<evidence type="ECO:0000256" key="1">
    <source>
        <dbReference type="SAM" id="MobiDB-lite"/>
    </source>
</evidence>